<dbReference type="InterPro" id="IPR015424">
    <property type="entry name" value="PyrdxlP-dep_Trfase"/>
</dbReference>
<feature type="binding site" evidence="9">
    <location>
        <position position="314"/>
    </location>
    <ligand>
        <name>substrate</name>
    </ligand>
</feature>
<dbReference type="SUPFAM" id="SSF53383">
    <property type="entry name" value="PLP-dependent transferases"/>
    <property type="match status" value="1"/>
</dbReference>
<dbReference type="Pfam" id="PF00202">
    <property type="entry name" value="Aminotran_3"/>
    <property type="match status" value="1"/>
</dbReference>
<comment type="similarity">
    <text evidence="9">Belongs to the class-III pyridoxal-phosphate-dependent aminotransferase family. BioA subfamily.</text>
</comment>
<keyword evidence="7 9" id="KW-0663">Pyridoxal phosphate</keyword>
<keyword evidence="11" id="KW-1185">Reference proteome</keyword>
<dbReference type="CDD" id="cd00610">
    <property type="entry name" value="OAT_like"/>
    <property type="match status" value="1"/>
</dbReference>
<dbReference type="EC" id="2.6.1.62" evidence="9"/>
<dbReference type="NCBIfam" id="NF005940">
    <property type="entry name" value="PRK07986.1"/>
    <property type="match status" value="1"/>
</dbReference>
<gene>
    <name evidence="9" type="primary">bioA</name>
    <name evidence="10" type="ORF">CWI75_07525</name>
</gene>
<sequence length="433" mass="47056">MSTPPSTWEQLQAGDAEHVWHPYASATDTPEVYPVASARGVRLTLADGRELIDGMASWWCAIHGYNHPALNRAVHTQLDNMSHVMFGGLTHEPAVKLASILTRITPPSLERVFFSDSGSVAVEVALKMAIQYWHAAGQPRKQKLVALRNGYHGDTFGAMSLCDPDTGMHHLFGDVLPKHFFAPAPDVPFNQSCDDQSMSAMEELLATHHQDLAAVIVEPVVQGAGGMRFYSPDYLVRLRALCDAFDVLLIFDEIATGFGRTGKLFALEHAGVEPDILCVGKALTGGYMTLAATLCNRRVSDGISNGEAGAFMHGPTFMGNPLACATAIASIELLLSQPWQRNVQRIQDALEQGLAPARELPNVVDVRTLGAIGVIELAQPVDMKEIQPMFVERGVWVRPFGRLVYCMPPFVTNNDDLATLTGAMVETVAAINK</sequence>
<evidence type="ECO:0000256" key="2">
    <source>
        <dbReference type="ARBA" id="ARBA00005063"/>
    </source>
</evidence>
<feature type="modified residue" description="N6-(pyridoxal phosphate)lysine" evidence="9">
    <location>
        <position position="281"/>
    </location>
</feature>
<dbReference type="PANTHER" id="PTHR42684">
    <property type="entry name" value="ADENOSYLMETHIONINE-8-AMINO-7-OXONONANOATE AMINOTRANSFERASE"/>
    <property type="match status" value="1"/>
</dbReference>
<evidence type="ECO:0000256" key="4">
    <source>
        <dbReference type="ARBA" id="ARBA00022679"/>
    </source>
</evidence>
<comment type="cofactor">
    <cofactor evidence="1 9">
        <name>pyridoxal 5'-phosphate</name>
        <dbReference type="ChEBI" id="CHEBI:597326"/>
    </cofactor>
</comment>
<comment type="pathway">
    <text evidence="2 9">Cofactor biosynthesis; biotin biosynthesis; 7,8-diaminononanoate from 8-amino-7-oxononanoate (SAM route): step 1/1.</text>
</comment>
<dbReference type="NCBIfam" id="NF004624">
    <property type="entry name" value="PRK05964.1"/>
    <property type="match status" value="1"/>
</dbReference>
<dbReference type="InterPro" id="IPR015422">
    <property type="entry name" value="PyrdxlP-dep_Trfase_small"/>
</dbReference>
<evidence type="ECO:0000313" key="11">
    <source>
        <dbReference type="Proteomes" id="UP000234845"/>
    </source>
</evidence>
<dbReference type="AlphaFoldDB" id="A0A2N5Y4D9"/>
<comment type="subcellular location">
    <subcellularLocation>
        <location evidence="9">Cytoplasm</location>
    </subcellularLocation>
</comment>
<dbReference type="GO" id="GO:0009102">
    <property type="term" value="P:biotin biosynthetic process"/>
    <property type="evidence" value="ECO:0007669"/>
    <property type="project" value="UniProtKB-UniRule"/>
</dbReference>
<keyword evidence="6 9" id="KW-0093">Biotin biosynthesis</keyword>
<keyword evidence="9" id="KW-0963">Cytoplasm</keyword>
<dbReference type="GO" id="GO:0030170">
    <property type="term" value="F:pyridoxal phosphate binding"/>
    <property type="evidence" value="ECO:0007669"/>
    <property type="project" value="UniProtKB-UniRule"/>
</dbReference>
<proteinExistence type="inferred from homology"/>
<evidence type="ECO:0000256" key="9">
    <source>
        <dbReference type="HAMAP-Rule" id="MF_00834"/>
    </source>
</evidence>
<evidence type="ECO:0000256" key="6">
    <source>
        <dbReference type="ARBA" id="ARBA00022756"/>
    </source>
</evidence>
<dbReference type="InterPro" id="IPR015421">
    <property type="entry name" value="PyrdxlP-dep_Trfase_major"/>
</dbReference>
<feature type="binding site" evidence="9">
    <location>
        <position position="151"/>
    </location>
    <ligand>
        <name>substrate</name>
    </ligand>
</feature>
<feature type="binding site" evidence="9">
    <location>
        <position position="58"/>
    </location>
    <ligand>
        <name>substrate</name>
    </ligand>
</feature>
<feature type="site" description="Participates in the substrate recognition with KAPA and in a stacking interaction with the adenine ring of SAM" evidence="9">
    <location>
        <position position="23"/>
    </location>
</feature>
<evidence type="ECO:0000256" key="1">
    <source>
        <dbReference type="ARBA" id="ARBA00001933"/>
    </source>
</evidence>
<comment type="catalytic activity">
    <reaction evidence="8 9">
        <text>(8S)-8-amino-7-oxononanoate + S-adenosyl-L-methionine = S-adenosyl-4-methylsulfanyl-2-oxobutanoate + (7R,8S)-7,8-diammoniononanoate</text>
        <dbReference type="Rhea" id="RHEA:16861"/>
        <dbReference type="ChEBI" id="CHEBI:16490"/>
        <dbReference type="ChEBI" id="CHEBI:59789"/>
        <dbReference type="ChEBI" id="CHEBI:149468"/>
        <dbReference type="ChEBI" id="CHEBI:149469"/>
        <dbReference type="EC" id="2.6.1.62"/>
    </reaction>
</comment>
<feature type="binding site" evidence="9">
    <location>
        <position position="398"/>
    </location>
    <ligand>
        <name>substrate</name>
    </ligand>
</feature>
<comment type="subunit">
    <text evidence="9">Homodimer.</text>
</comment>
<dbReference type="OrthoDB" id="9801052at2"/>
<feature type="binding site" evidence="9">
    <location>
        <position position="252"/>
    </location>
    <ligand>
        <name>pyridoxal 5'-phosphate</name>
        <dbReference type="ChEBI" id="CHEBI:597326"/>
    </ligand>
</feature>
<name>A0A2N5Y4D9_9GAMM</name>
<dbReference type="EMBL" id="PKLZ01000003">
    <property type="protein sequence ID" value="PLW83249.1"/>
    <property type="molecule type" value="Genomic_DNA"/>
</dbReference>
<comment type="function">
    <text evidence="9">Catalyzes the transfer of the alpha-amino group from S-adenosyl-L-methionine (SAM) to 7-keto-8-aminopelargonic acid (KAPA) to form 7,8-diaminopelargonic acid (DAPA). It is the only aminotransferase known to utilize SAM as an amino donor.</text>
</comment>
<dbReference type="HAMAP" id="MF_00834">
    <property type="entry name" value="BioA"/>
    <property type="match status" value="1"/>
</dbReference>
<dbReference type="Gene3D" id="3.90.1150.10">
    <property type="entry name" value="Aspartate Aminotransferase, domain 1"/>
    <property type="match status" value="1"/>
</dbReference>
<dbReference type="FunFam" id="3.40.640.10:FF:000041">
    <property type="entry name" value="Adenosylmethionine-8-amino-7-oxononanoate aminotransferase"/>
    <property type="match status" value="1"/>
</dbReference>
<comment type="caution">
    <text evidence="10">The sequence shown here is derived from an EMBL/GenBank/DDBJ whole genome shotgun (WGS) entry which is preliminary data.</text>
</comment>
<evidence type="ECO:0000313" key="10">
    <source>
        <dbReference type="EMBL" id="PLW83249.1"/>
    </source>
</evidence>
<dbReference type="InterPro" id="IPR005815">
    <property type="entry name" value="BioA"/>
</dbReference>
<evidence type="ECO:0000256" key="7">
    <source>
        <dbReference type="ARBA" id="ARBA00022898"/>
    </source>
</evidence>
<evidence type="ECO:0000256" key="5">
    <source>
        <dbReference type="ARBA" id="ARBA00022691"/>
    </source>
</evidence>
<evidence type="ECO:0000256" key="8">
    <source>
        <dbReference type="ARBA" id="ARBA00048449"/>
    </source>
</evidence>
<dbReference type="PANTHER" id="PTHR42684:SF17">
    <property type="entry name" value="ADENOSYLMETHIONINE-8-AMINO-7-OXONONANOATE AMINOTRANSFERASE"/>
    <property type="match status" value="1"/>
</dbReference>
<dbReference type="UniPathway" id="UPA00078">
    <property type="reaction ID" value="UER00160"/>
</dbReference>
<dbReference type="InterPro" id="IPR049704">
    <property type="entry name" value="Aminotrans_3_PPA_site"/>
</dbReference>
<reference evidence="11" key="1">
    <citation type="submission" date="2017-11" db="EMBL/GenBank/DDBJ databases">
        <title>The draft genome sequence of Chromatocurvus sp. F02.</title>
        <authorList>
            <person name="Du Z.-J."/>
            <person name="Chang Y.-Q."/>
        </authorList>
    </citation>
    <scope>NUCLEOTIDE SEQUENCE [LARGE SCALE GENOMIC DNA]</scope>
    <source>
        <strain evidence="11">F02</strain>
    </source>
</reference>
<organism evidence="10 11">
    <name type="scientific">Kineobactrum sediminis</name>
    <dbReference type="NCBI Taxonomy" id="1905677"/>
    <lineage>
        <taxon>Bacteria</taxon>
        <taxon>Pseudomonadati</taxon>
        <taxon>Pseudomonadota</taxon>
        <taxon>Gammaproteobacteria</taxon>
        <taxon>Cellvibrionales</taxon>
        <taxon>Halieaceae</taxon>
        <taxon>Kineobactrum</taxon>
    </lineage>
</organism>
<dbReference type="RefSeq" id="WP_101520850.1">
    <property type="nucleotide sequence ID" value="NZ_PKLZ01000003.1"/>
</dbReference>
<dbReference type="Gene3D" id="3.40.640.10">
    <property type="entry name" value="Type I PLP-dependent aspartate aminotransferase-like (Major domain)"/>
    <property type="match status" value="1"/>
</dbReference>
<keyword evidence="5 9" id="KW-0949">S-adenosyl-L-methionine</keyword>
<keyword evidence="3 9" id="KW-0032">Aminotransferase</keyword>
<dbReference type="PROSITE" id="PS00600">
    <property type="entry name" value="AA_TRANSFER_CLASS_3"/>
    <property type="match status" value="1"/>
</dbReference>
<dbReference type="GO" id="GO:0005737">
    <property type="term" value="C:cytoplasm"/>
    <property type="evidence" value="ECO:0007669"/>
    <property type="project" value="UniProtKB-SubCell"/>
</dbReference>
<dbReference type="Proteomes" id="UP000234845">
    <property type="component" value="Unassembled WGS sequence"/>
</dbReference>
<accession>A0A2N5Y4D9</accession>
<feature type="binding site" evidence="9">
    <location>
        <begin position="118"/>
        <end position="119"/>
    </location>
    <ligand>
        <name>pyridoxal 5'-phosphate</name>
        <dbReference type="ChEBI" id="CHEBI:597326"/>
    </ligand>
</feature>
<feature type="binding site" evidence="9">
    <location>
        <begin position="315"/>
        <end position="316"/>
    </location>
    <ligand>
        <name>pyridoxal 5'-phosphate</name>
        <dbReference type="ChEBI" id="CHEBI:597326"/>
    </ligand>
</feature>
<keyword evidence="4 9" id="KW-0808">Transferase</keyword>
<dbReference type="GO" id="GO:0004015">
    <property type="term" value="F:adenosylmethionine-8-amino-7-oxononanoate transaminase activity"/>
    <property type="evidence" value="ECO:0007669"/>
    <property type="project" value="UniProtKB-UniRule"/>
</dbReference>
<dbReference type="InterPro" id="IPR005814">
    <property type="entry name" value="Aminotrans_3"/>
</dbReference>
<feature type="binding site" evidence="9">
    <location>
        <position position="281"/>
    </location>
    <ligand>
        <name>substrate</name>
    </ligand>
</feature>
<protein>
    <recommendedName>
        <fullName evidence="9">Adenosylmethionine-8-amino-7-oxononanoate aminotransferase</fullName>
        <ecNumber evidence="9">2.6.1.62</ecNumber>
    </recommendedName>
    <alternativeName>
        <fullName evidence="9">7,8-diamino-pelargonic acid aminotransferase</fullName>
        <shortName evidence="9">DAPA AT</shortName>
        <shortName evidence="9">DAPA aminotransferase</shortName>
    </alternativeName>
    <alternativeName>
        <fullName evidence="9">7,8-diaminononanoate synthase</fullName>
        <shortName evidence="9">DANS</shortName>
    </alternativeName>
    <alternativeName>
        <fullName evidence="9">Diaminopelargonic acid synthase</fullName>
    </alternativeName>
</protein>
<evidence type="ECO:0000256" key="3">
    <source>
        <dbReference type="ARBA" id="ARBA00022576"/>
    </source>
</evidence>
<dbReference type="NCBIfam" id="TIGR00508">
    <property type="entry name" value="bioA"/>
    <property type="match status" value="1"/>
</dbReference>